<protein>
    <submittedName>
        <fullName evidence="2">Uncharacterized protein</fullName>
    </submittedName>
</protein>
<dbReference type="EMBL" id="JACVVK020000101">
    <property type="protein sequence ID" value="KAK7492639.1"/>
    <property type="molecule type" value="Genomic_DNA"/>
</dbReference>
<dbReference type="AlphaFoldDB" id="A0ABD0L0Q1"/>
<reference evidence="2 3" key="1">
    <citation type="journal article" date="2023" name="Sci. Data">
        <title>Genome assembly of the Korean intertidal mud-creeper Batillaria attramentaria.</title>
        <authorList>
            <person name="Patra A.K."/>
            <person name="Ho P.T."/>
            <person name="Jun S."/>
            <person name="Lee S.J."/>
            <person name="Kim Y."/>
            <person name="Won Y.J."/>
        </authorList>
    </citation>
    <scope>NUCLEOTIDE SEQUENCE [LARGE SCALE GENOMIC DNA]</scope>
    <source>
        <strain evidence="2">Wonlab-2016</strain>
    </source>
</reference>
<feature type="compositionally biased region" description="Polar residues" evidence="1">
    <location>
        <begin position="60"/>
        <end position="86"/>
    </location>
</feature>
<dbReference type="Proteomes" id="UP001519460">
    <property type="component" value="Unassembled WGS sequence"/>
</dbReference>
<feature type="compositionally biased region" description="Basic and acidic residues" evidence="1">
    <location>
        <begin position="158"/>
        <end position="174"/>
    </location>
</feature>
<feature type="region of interest" description="Disordered" evidence="1">
    <location>
        <begin position="1"/>
        <end position="174"/>
    </location>
</feature>
<evidence type="ECO:0000256" key="1">
    <source>
        <dbReference type="SAM" id="MobiDB-lite"/>
    </source>
</evidence>
<organism evidence="2 3">
    <name type="scientific">Batillaria attramentaria</name>
    <dbReference type="NCBI Taxonomy" id="370345"/>
    <lineage>
        <taxon>Eukaryota</taxon>
        <taxon>Metazoa</taxon>
        <taxon>Spiralia</taxon>
        <taxon>Lophotrochozoa</taxon>
        <taxon>Mollusca</taxon>
        <taxon>Gastropoda</taxon>
        <taxon>Caenogastropoda</taxon>
        <taxon>Sorbeoconcha</taxon>
        <taxon>Cerithioidea</taxon>
        <taxon>Batillariidae</taxon>
        <taxon>Batillaria</taxon>
    </lineage>
</organism>
<evidence type="ECO:0000313" key="3">
    <source>
        <dbReference type="Proteomes" id="UP001519460"/>
    </source>
</evidence>
<name>A0ABD0L0Q1_9CAEN</name>
<keyword evidence="3" id="KW-1185">Reference proteome</keyword>
<proteinExistence type="predicted"/>
<gene>
    <name evidence="2" type="ORF">BaRGS_00016118</name>
</gene>
<sequence>MNLRRPFTATENAYPTSEVRHNISMSQEEVGDTGTAAQGIDSVSDMSSADGQIHEKGSGDNETSSGSLNFAASSEPPTASCNGNTHDSAKETEMNGTNSVETVGDVKPDFTTTKSSLKKLNPDSPPNTDCAPPKTDSQAASPPLAAGDGPATVAASREGVKEKEVEDECLNKDEPELEDGWLDILGSGQLKKKVQAYI</sequence>
<accession>A0ABD0L0Q1</accession>
<evidence type="ECO:0000313" key="2">
    <source>
        <dbReference type="EMBL" id="KAK7492639.1"/>
    </source>
</evidence>
<comment type="caution">
    <text evidence="2">The sequence shown here is derived from an EMBL/GenBank/DDBJ whole genome shotgun (WGS) entry which is preliminary data.</text>
</comment>